<name>A0A813DUL8_POLGL</name>
<feature type="compositionally biased region" description="Acidic residues" evidence="5">
    <location>
        <begin position="217"/>
        <end position="227"/>
    </location>
</feature>
<evidence type="ECO:0000256" key="1">
    <source>
        <dbReference type="ARBA" id="ARBA00008102"/>
    </source>
</evidence>
<evidence type="ECO:0000256" key="4">
    <source>
        <dbReference type="ARBA" id="ARBA00023121"/>
    </source>
</evidence>
<gene>
    <name evidence="7" type="ORF">PGLA1383_LOCUS7892</name>
</gene>
<evidence type="ECO:0000313" key="7">
    <source>
        <dbReference type="EMBL" id="CAE8589114.1"/>
    </source>
</evidence>
<feature type="compositionally biased region" description="Low complexity" evidence="5">
    <location>
        <begin position="298"/>
        <end position="315"/>
    </location>
</feature>
<feature type="compositionally biased region" description="Basic and acidic residues" evidence="5">
    <location>
        <begin position="399"/>
        <end position="409"/>
    </location>
</feature>
<feature type="compositionally biased region" description="Basic and acidic residues" evidence="5">
    <location>
        <begin position="590"/>
        <end position="599"/>
    </location>
</feature>
<dbReference type="PANTHER" id="PTHR12951">
    <property type="entry name" value="RETINAL PROTEIN 4"/>
    <property type="match status" value="1"/>
</dbReference>
<keyword evidence="2" id="KW-0813">Transport</keyword>
<comment type="caution">
    <text evidence="7">The sequence shown here is derived from an EMBL/GenBank/DDBJ whole genome shotgun (WGS) entry which is preliminary data.</text>
</comment>
<dbReference type="InterPro" id="IPR051519">
    <property type="entry name" value="PDE6D_unc-119_myristoyl-bd"/>
</dbReference>
<feature type="compositionally biased region" description="Low complexity" evidence="5">
    <location>
        <begin position="416"/>
        <end position="425"/>
    </location>
</feature>
<accession>A0A813DUL8</accession>
<dbReference type="GO" id="GO:0060271">
    <property type="term" value="P:cilium assembly"/>
    <property type="evidence" value="ECO:0007669"/>
    <property type="project" value="TreeGrafter"/>
</dbReference>
<feature type="region of interest" description="Disordered" evidence="5">
    <location>
        <begin position="644"/>
        <end position="675"/>
    </location>
</feature>
<proteinExistence type="inferred from homology"/>
<feature type="region of interest" description="Disordered" evidence="5">
    <location>
        <begin position="502"/>
        <end position="618"/>
    </location>
</feature>
<evidence type="ECO:0000313" key="8">
    <source>
        <dbReference type="Proteomes" id="UP000654075"/>
    </source>
</evidence>
<dbReference type="InterPro" id="IPR037036">
    <property type="entry name" value="PDED_dom_sf"/>
</dbReference>
<evidence type="ECO:0000256" key="3">
    <source>
        <dbReference type="ARBA" id="ARBA00022927"/>
    </source>
</evidence>
<dbReference type="AlphaFoldDB" id="A0A813DUL8"/>
<dbReference type="PANTHER" id="PTHR12951:SF1">
    <property type="entry name" value="PROTEIN UNC-119 HOMOLOG"/>
    <property type="match status" value="1"/>
</dbReference>
<dbReference type="Proteomes" id="UP000654075">
    <property type="component" value="Unassembled WGS sequence"/>
</dbReference>
<feature type="region of interest" description="Disordered" evidence="5">
    <location>
        <begin position="207"/>
        <end position="425"/>
    </location>
</feature>
<keyword evidence="3" id="KW-0653">Protein transport</keyword>
<protein>
    <recommendedName>
        <fullName evidence="6">GMP phosphodiesterase delta subunit domain-containing protein</fullName>
    </recommendedName>
</protein>
<feature type="compositionally biased region" description="Acidic residues" evidence="5">
    <location>
        <begin position="523"/>
        <end position="540"/>
    </location>
</feature>
<dbReference type="EMBL" id="CAJNNV010003488">
    <property type="protein sequence ID" value="CAE8589114.1"/>
    <property type="molecule type" value="Genomic_DNA"/>
</dbReference>
<feature type="non-terminal residue" evidence="7">
    <location>
        <position position="675"/>
    </location>
</feature>
<sequence length="675" mass="71456">MAAVDYSQQYAEHEQQAEGLVQVTPDYVQSLTGPTDGFLCNISDNIYNINFVAFKIRQVNEGSEVVLFEVTSPEGAEAPPPAVDGDDSSRFIRYHFGPEFLDIPTVGTTLEFTIGDQPVHNFRMIEKHYFRDQLLIDYDFSVPFVIPNTRSTWEMIYTKPELTQEWKDALISAPWECRSDSFYFVQAPPQGPFRGTGEAIPRSLEARAADGASDGGSEAEDGTVDEALEPRGGPGHHVQPWDRERPGSSGTDSKQGLGARTGREAPPGVPEAPVPGPNSSQPGLGYKPVPPEVEPADAFSHAQAPEASAAGASESQRQPKVAGAGPGLSFDEEPAVPEEPSARSELNGIGGIVLLPSNLTGWSQEAAGSPSADPDQQDPSAGGSGGTSGQGFVLGLARPEADKELRLGAREGGLAGKSSSSSSSRWWSFAWRRGRGALDLPKEPNGDFSESPAGSKEQSPATPDASPMSSAFAPSFILAAATASPPPTPEVFCAFPLDEPRARTPSGSAGAAVAAARRGDDGNVSDDGGECSFNESEDFVPELLTPHTGSNRRTRSLFGWRRRNSENEASNGTGTPRRGRPTTAPTMAPLREEQVDADRIPGGNLEDPNGGEAYGDNMVPVPAAVGPLPRSFLPWRGNLLRSREGSLERPAGEEADAAAPCDAGAGGREGRQKEK</sequence>
<dbReference type="Gene3D" id="2.70.50.40">
    <property type="entry name" value="GMP phosphodiesterase, delta subunit"/>
    <property type="match status" value="1"/>
</dbReference>
<dbReference type="GO" id="GO:0005929">
    <property type="term" value="C:cilium"/>
    <property type="evidence" value="ECO:0007669"/>
    <property type="project" value="TreeGrafter"/>
</dbReference>
<feature type="region of interest" description="Disordered" evidence="5">
    <location>
        <begin position="437"/>
        <end position="470"/>
    </location>
</feature>
<dbReference type="GO" id="GO:0042953">
    <property type="term" value="P:lipoprotein transport"/>
    <property type="evidence" value="ECO:0007669"/>
    <property type="project" value="TreeGrafter"/>
</dbReference>
<comment type="similarity">
    <text evidence="1">Belongs to the PDE6D/unc-119 family.</text>
</comment>
<dbReference type="Pfam" id="PF05351">
    <property type="entry name" value="GMP_PDE_delta"/>
    <property type="match status" value="1"/>
</dbReference>
<reference evidence="7" key="1">
    <citation type="submission" date="2021-02" db="EMBL/GenBank/DDBJ databases">
        <authorList>
            <person name="Dougan E. K."/>
            <person name="Rhodes N."/>
            <person name="Thang M."/>
            <person name="Chan C."/>
        </authorList>
    </citation>
    <scope>NUCLEOTIDE SEQUENCE</scope>
</reference>
<evidence type="ECO:0000256" key="5">
    <source>
        <dbReference type="SAM" id="MobiDB-lite"/>
    </source>
</evidence>
<keyword evidence="8" id="KW-1185">Reference proteome</keyword>
<dbReference type="OrthoDB" id="10248777at2759"/>
<organism evidence="7 8">
    <name type="scientific">Polarella glacialis</name>
    <name type="common">Dinoflagellate</name>
    <dbReference type="NCBI Taxonomy" id="89957"/>
    <lineage>
        <taxon>Eukaryota</taxon>
        <taxon>Sar</taxon>
        <taxon>Alveolata</taxon>
        <taxon>Dinophyceae</taxon>
        <taxon>Suessiales</taxon>
        <taxon>Suessiaceae</taxon>
        <taxon>Polarella</taxon>
    </lineage>
</organism>
<evidence type="ECO:0000256" key="2">
    <source>
        <dbReference type="ARBA" id="ARBA00022448"/>
    </source>
</evidence>
<evidence type="ECO:0000259" key="6">
    <source>
        <dbReference type="Pfam" id="PF05351"/>
    </source>
</evidence>
<feature type="compositionally biased region" description="Pro residues" evidence="5">
    <location>
        <begin position="267"/>
        <end position="276"/>
    </location>
</feature>
<feature type="compositionally biased region" description="Low complexity" evidence="5">
    <location>
        <begin position="572"/>
        <end position="586"/>
    </location>
</feature>
<dbReference type="SUPFAM" id="SSF81296">
    <property type="entry name" value="E set domains"/>
    <property type="match status" value="1"/>
</dbReference>
<dbReference type="GO" id="GO:0008289">
    <property type="term" value="F:lipid binding"/>
    <property type="evidence" value="ECO:0007669"/>
    <property type="project" value="UniProtKB-KW"/>
</dbReference>
<dbReference type="InterPro" id="IPR014756">
    <property type="entry name" value="Ig_E-set"/>
</dbReference>
<keyword evidence="4" id="KW-0446">Lipid-binding</keyword>
<dbReference type="InterPro" id="IPR008015">
    <property type="entry name" value="PDED_dom"/>
</dbReference>
<feature type="domain" description="GMP phosphodiesterase delta subunit" evidence="6">
    <location>
        <begin position="44"/>
        <end position="186"/>
    </location>
</feature>
<feature type="compositionally biased region" description="Low complexity" evidence="5">
    <location>
        <begin position="506"/>
        <end position="516"/>
    </location>
</feature>